<dbReference type="Pfam" id="PF17783">
    <property type="entry name" value="WHD_CvfB"/>
    <property type="match status" value="1"/>
</dbReference>
<dbReference type="AlphaFoldDB" id="A0A928V3S2"/>
<dbReference type="RefSeq" id="WP_193907923.1">
    <property type="nucleotide sequence ID" value="NZ_PRDL01000001.1"/>
</dbReference>
<dbReference type="InterPro" id="IPR014464">
    <property type="entry name" value="CvfB_fam"/>
</dbReference>
<dbReference type="InterPro" id="IPR040764">
    <property type="entry name" value="CvfB_WH"/>
</dbReference>
<dbReference type="Proteomes" id="UP000652567">
    <property type="component" value="Unassembled WGS sequence"/>
</dbReference>
<keyword evidence="5" id="KW-1185">Reference proteome</keyword>
<dbReference type="PIRSF" id="PIRSF012524">
    <property type="entry name" value="YitL_S1"/>
    <property type="match status" value="1"/>
</dbReference>
<evidence type="ECO:0000313" key="4">
    <source>
        <dbReference type="EMBL" id="MBE8716675.1"/>
    </source>
</evidence>
<comment type="caution">
    <text evidence="4">The sequence shown here is derived from an EMBL/GenBank/DDBJ whole genome shotgun (WGS) entry which is preliminary data.</text>
</comment>
<gene>
    <name evidence="4" type="ORF">C4F51_05665</name>
</gene>
<dbReference type="PANTHER" id="PTHR37296">
    <property type="entry name" value="CONSERVED VIRULENCE FACTOR B"/>
    <property type="match status" value="1"/>
</dbReference>
<accession>A0A928V3S2</accession>
<evidence type="ECO:0000313" key="5">
    <source>
        <dbReference type="Proteomes" id="UP000652567"/>
    </source>
</evidence>
<organism evidence="4 5">
    <name type="scientific">Cellvibrio polysaccharolyticus</name>
    <dbReference type="NCBI Taxonomy" id="2082724"/>
    <lineage>
        <taxon>Bacteria</taxon>
        <taxon>Pseudomonadati</taxon>
        <taxon>Pseudomonadota</taxon>
        <taxon>Gammaproteobacteria</taxon>
        <taxon>Cellvibrionales</taxon>
        <taxon>Cellvibrionaceae</taxon>
        <taxon>Cellvibrio</taxon>
    </lineage>
</organism>
<dbReference type="InterPro" id="IPR036388">
    <property type="entry name" value="WH-like_DNA-bd_sf"/>
</dbReference>
<evidence type="ECO:0000256" key="1">
    <source>
        <dbReference type="PIRNR" id="PIRNR012524"/>
    </source>
</evidence>
<name>A0A928V3S2_9GAMM</name>
<proteinExistence type="inferred from homology"/>
<dbReference type="PANTHER" id="PTHR37296:SF1">
    <property type="entry name" value="CONSERVED VIRULENCE FACTOR B"/>
    <property type="match status" value="1"/>
</dbReference>
<reference evidence="4" key="1">
    <citation type="submission" date="2018-07" db="EMBL/GenBank/DDBJ databases">
        <title>Genome assembly of strain Ka43.</title>
        <authorList>
            <person name="Kukolya J."/>
            <person name="Nagy I."/>
            <person name="Horvath B."/>
            <person name="Toth A."/>
        </authorList>
    </citation>
    <scope>NUCLEOTIDE SEQUENCE</scope>
    <source>
        <strain evidence="4">KB43</strain>
    </source>
</reference>
<comment type="similarity">
    <text evidence="1">Belongs to the CvfB family.</text>
</comment>
<evidence type="ECO:0000259" key="2">
    <source>
        <dbReference type="Pfam" id="PF13509"/>
    </source>
</evidence>
<dbReference type="InterPro" id="IPR012340">
    <property type="entry name" value="NA-bd_OB-fold"/>
</dbReference>
<feature type="domain" description="Conserved virulence factor B-like winged helix" evidence="3">
    <location>
        <begin position="221"/>
        <end position="277"/>
    </location>
</feature>
<feature type="domain" description="Conserved virulence factor B first S1" evidence="2">
    <location>
        <begin position="4"/>
        <end position="63"/>
    </location>
</feature>
<dbReference type="EMBL" id="PRDL01000001">
    <property type="protein sequence ID" value="MBE8716675.1"/>
    <property type="molecule type" value="Genomic_DNA"/>
</dbReference>
<sequence>MIRIGRMNRLKVVKTVDFGIFLDGDTLGNILLPKRYVPQGAAVGNELDVFIYLDSNDDVIATTLTPKVMVGECAFLTVKEINPVGAFLDWGLPKDLLVPYNEQQKPMEADRAYVVHVFLDPHTGRITASSRLSRHLHESAFGLQLNQQVELLISGRSDLGFKTVVNDEFVGLVFFEDSPRTLLVGEKIPGYVKQIRPDGKINLTVRQPANRGDAKASLASRILDDLKQHGGRSTLTDKSDPDLIFERFGVSKGNYKNALSQLYKERKILISKEEITLVE</sequence>
<dbReference type="Gene3D" id="1.10.10.10">
    <property type="entry name" value="Winged helix-like DNA-binding domain superfamily/Winged helix DNA-binding domain"/>
    <property type="match status" value="1"/>
</dbReference>
<dbReference type="Pfam" id="PF13509">
    <property type="entry name" value="S1_2"/>
    <property type="match status" value="1"/>
</dbReference>
<dbReference type="InterPro" id="IPR039566">
    <property type="entry name" value="CvfB_S1_st"/>
</dbReference>
<dbReference type="Gene3D" id="2.40.50.140">
    <property type="entry name" value="Nucleic acid-binding proteins"/>
    <property type="match status" value="1"/>
</dbReference>
<protein>
    <submittedName>
        <fullName evidence="4">GntR family transcriptional regulator</fullName>
    </submittedName>
</protein>
<evidence type="ECO:0000259" key="3">
    <source>
        <dbReference type="Pfam" id="PF17783"/>
    </source>
</evidence>